<feature type="region of interest" description="Disordered" evidence="1">
    <location>
        <begin position="165"/>
        <end position="191"/>
    </location>
</feature>
<feature type="compositionally biased region" description="Basic and acidic residues" evidence="1">
    <location>
        <begin position="165"/>
        <end position="188"/>
    </location>
</feature>
<protein>
    <submittedName>
        <fullName evidence="2">DNA pilot protein</fullName>
    </submittedName>
</protein>
<sequence length="401" mass="43697">MGAFLSALSNIGAGANSMGQVASTGGGILGLFGIGNRKRAKRQLENQIKLNEAANESNYRWGEKAAENAFKRQMEAYERSYEDQSYAAMRKQMEEAGLSVGLMYGGSGSGGGSGFMTQAPMGQAHGANAGEADSPAEQWAMRANQIEMGLQLENLKKQGNVLDTQRDKNAADAEKAQEEAETERELRPGKKKQLFYEGRNEYVDNLRKMFEDMDSESERWSLDAYDDFYGDHSISSKRLPTKKESADIIKVLAESEEKKGQAENARALAELNTEAKKYLFTNALANLIQASAAEMSGQAALVNAKTNQAAQVLRELSLKYEYGVEGTPKFWIDVAIRGLSAIAAGVGAATAAGRIGKLLDKAGNRISRTTTQRYDKRGHPMGSSETWHETFDRSIGNAGKQ</sequence>
<organism evidence="2">
    <name type="scientific">Dulem virus 222</name>
    <dbReference type="NCBI Taxonomy" id="3145699"/>
    <lineage>
        <taxon>Viruses</taxon>
        <taxon>Monodnaviria</taxon>
        <taxon>Sangervirae</taxon>
        <taxon>Phixviricota</taxon>
        <taxon>Malgrandaviricetes</taxon>
        <taxon>Petitvirales</taxon>
        <taxon>Microviridae</taxon>
        <taxon>Microvirus</taxon>
    </lineage>
</organism>
<name>A0AAU8AZ05_9VIRU</name>
<accession>A0AAU8AZ05</accession>
<dbReference type="EMBL" id="PP511718">
    <property type="protein sequence ID" value="XCD06843.1"/>
    <property type="molecule type" value="Genomic_DNA"/>
</dbReference>
<evidence type="ECO:0000313" key="3">
    <source>
        <dbReference type="EMBL" id="XCD06843.1"/>
    </source>
</evidence>
<evidence type="ECO:0000256" key="1">
    <source>
        <dbReference type="SAM" id="MobiDB-lite"/>
    </source>
</evidence>
<feature type="region of interest" description="Disordered" evidence="1">
    <location>
        <begin position="374"/>
        <end position="401"/>
    </location>
</feature>
<evidence type="ECO:0000313" key="2">
    <source>
        <dbReference type="EMBL" id="XCD05253.1"/>
    </source>
</evidence>
<dbReference type="EMBL" id="PP511536">
    <property type="protein sequence ID" value="XCD05253.1"/>
    <property type="molecule type" value="Genomic_DNA"/>
</dbReference>
<reference evidence="2" key="1">
    <citation type="submission" date="2024-03" db="EMBL/GenBank/DDBJ databases">
        <title>Diverse circular DNA viruses in blood, oral, and fecal samples of captive lemurs.</title>
        <authorList>
            <person name="Paietta E.N."/>
            <person name="Kraberger S."/>
            <person name="Lund M.C."/>
            <person name="Custer J.M."/>
            <person name="Vargas K.M."/>
            <person name="Ehmke E.E."/>
            <person name="Yoder A.D."/>
            <person name="Varsani A."/>
        </authorList>
    </citation>
    <scope>NUCLEOTIDE SEQUENCE</scope>
    <source>
        <strain evidence="2">Duke_24FS_53</strain>
        <strain evidence="3">Duke_26_38</strain>
    </source>
</reference>
<proteinExistence type="predicted"/>